<dbReference type="GeneID" id="97424666"/>
<gene>
    <name evidence="1" type="ORF">J2X12_002857</name>
</gene>
<name>A0AAW8NEK5_PSEOX</name>
<comment type="caution">
    <text evidence="1">The sequence shown here is derived from an EMBL/GenBank/DDBJ whole genome shotgun (WGS) entry which is preliminary data.</text>
</comment>
<dbReference type="Proteomes" id="UP001262032">
    <property type="component" value="Unassembled WGS sequence"/>
</dbReference>
<sequence>MEVVAEYARPDWRQVNVNLLAEKLYAAYHESQFHDVPLQLAGMSSITVADWERVAEAAVDELIDRPEREFQAQVDAVLKAEWQPATASDWLPEHA</sequence>
<dbReference type="AlphaFoldDB" id="A0AAW8NEK5"/>
<accession>A0AAW8NEK5</accession>
<protein>
    <submittedName>
        <fullName evidence="1">Uncharacterized protein</fullName>
    </submittedName>
</protein>
<evidence type="ECO:0000313" key="2">
    <source>
        <dbReference type="Proteomes" id="UP001262032"/>
    </source>
</evidence>
<organism evidence="1 2">
    <name type="scientific">Pseudarthrobacter oxydans</name>
    <name type="common">Arthrobacter oxydans</name>
    <dbReference type="NCBI Taxonomy" id="1671"/>
    <lineage>
        <taxon>Bacteria</taxon>
        <taxon>Bacillati</taxon>
        <taxon>Actinomycetota</taxon>
        <taxon>Actinomycetes</taxon>
        <taxon>Micrococcales</taxon>
        <taxon>Micrococcaceae</taxon>
        <taxon>Pseudarthrobacter</taxon>
    </lineage>
</organism>
<dbReference type="RefSeq" id="WP_310114824.1">
    <property type="nucleotide sequence ID" value="NZ_JAVDTN010000032.1"/>
</dbReference>
<evidence type="ECO:0000313" key="1">
    <source>
        <dbReference type="EMBL" id="MDR7164819.1"/>
    </source>
</evidence>
<dbReference type="EMBL" id="JAVDWN010000010">
    <property type="protein sequence ID" value="MDR7164819.1"/>
    <property type="molecule type" value="Genomic_DNA"/>
</dbReference>
<reference evidence="1" key="1">
    <citation type="submission" date="2023-07" db="EMBL/GenBank/DDBJ databases">
        <title>Sorghum-associated microbial communities from plants grown in Nebraska, USA.</title>
        <authorList>
            <person name="Schachtman D."/>
        </authorList>
    </citation>
    <scope>NUCLEOTIDE SEQUENCE</scope>
    <source>
        <strain evidence="1">BE261</strain>
    </source>
</reference>
<proteinExistence type="predicted"/>